<dbReference type="Pfam" id="PF00652">
    <property type="entry name" value="Ricin_B_lectin"/>
    <property type="match status" value="1"/>
</dbReference>
<dbReference type="InterPro" id="IPR029387">
    <property type="entry name" value="OSTbeta"/>
</dbReference>
<dbReference type="Gene3D" id="2.80.10.50">
    <property type="match status" value="1"/>
</dbReference>
<feature type="region of interest" description="Disordered" evidence="1">
    <location>
        <begin position="286"/>
        <end position="322"/>
    </location>
</feature>
<dbReference type="CDD" id="cd23385">
    <property type="entry name" value="beta-trefoil_Ricin_MRC-like"/>
    <property type="match status" value="1"/>
</dbReference>
<feature type="domain" description="Ricin B lectin" evidence="4">
    <location>
        <begin position="15"/>
        <end position="131"/>
    </location>
</feature>
<dbReference type="GeneID" id="114433543"/>
<dbReference type="GO" id="GO:0015721">
    <property type="term" value="P:bile acid and bile salt transport"/>
    <property type="evidence" value="ECO:0007669"/>
    <property type="project" value="InterPro"/>
</dbReference>
<sequence>MFDAWALLFLLLQGSLAFNIQNPGLSLCLEDSAETSEVLLRKCNRGSESQQWVWINQSMLMCVASFRCLSAQQRDPVQTQLCHNPGVDAAGLMWDCDQDRLISRSTLLVLSTNGQHAILTYNSQFSKWRSLDKVDICHGRQSKTNGLKRTSDDSAQAEALEGQTDELAPMTKEQRDYLCWYYRTEDPTTWKLVLLGLAFICLLLGFLLLGMGTMANKSRKKIAKYKAAASLVRKHEGEELQAISLLRGSNISPSGSLGQGNKPSMSNRDISELTAGNIVVTWRDGNTSHLYSDPKEDKKQGETQEEDSSANLGAYDRTKVMK</sequence>
<dbReference type="InParanoid" id="A0A6P7HQL8"/>
<dbReference type="InterPro" id="IPR000772">
    <property type="entry name" value="Ricin_B_lectin"/>
</dbReference>
<dbReference type="InterPro" id="IPR035992">
    <property type="entry name" value="Ricin_B-like_lectins"/>
</dbReference>
<dbReference type="GO" id="GO:0005886">
    <property type="term" value="C:plasma membrane"/>
    <property type="evidence" value="ECO:0007669"/>
    <property type="project" value="InterPro"/>
</dbReference>
<dbReference type="SUPFAM" id="SSF50370">
    <property type="entry name" value="Ricin B-like lectins"/>
    <property type="match status" value="1"/>
</dbReference>
<dbReference type="GO" id="GO:0022857">
    <property type="term" value="F:transmembrane transporter activity"/>
    <property type="evidence" value="ECO:0007669"/>
    <property type="project" value="InterPro"/>
</dbReference>
<dbReference type="InterPro" id="IPR052678">
    <property type="entry name" value="OST-beta_subunit"/>
</dbReference>
<feature type="chain" id="PRO_5027872243" evidence="3">
    <location>
        <begin position="18"/>
        <end position="322"/>
    </location>
</feature>
<evidence type="ECO:0000256" key="2">
    <source>
        <dbReference type="SAM" id="Phobius"/>
    </source>
</evidence>
<evidence type="ECO:0000259" key="4">
    <source>
        <dbReference type="SMART" id="SM00458"/>
    </source>
</evidence>
<dbReference type="RefSeq" id="XP_028257975.1">
    <property type="nucleotide sequence ID" value="XM_028402174.1"/>
</dbReference>
<accession>A0A6P7HQL8</accession>
<keyword evidence="2" id="KW-1133">Transmembrane helix</keyword>
<keyword evidence="2" id="KW-0472">Membrane</keyword>
<keyword evidence="5" id="KW-1185">Reference proteome</keyword>
<name>A0A6P7HQL8_9TELE</name>
<feature type="compositionally biased region" description="Basic and acidic residues" evidence="1">
    <location>
        <begin position="292"/>
        <end position="302"/>
    </location>
</feature>
<dbReference type="AlphaFoldDB" id="A0A6P7HQL8"/>
<dbReference type="GO" id="GO:0046982">
    <property type="term" value="F:protein heterodimerization activity"/>
    <property type="evidence" value="ECO:0007669"/>
    <property type="project" value="InterPro"/>
</dbReference>
<dbReference type="OrthoDB" id="8959236at2759"/>
<reference evidence="6" key="1">
    <citation type="submission" date="2025-08" db="UniProtKB">
        <authorList>
            <consortium name="RefSeq"/>
        </authorList>
    </citation>
    <scope>IDENTIFICATION</scope>
</reference>
<dbReference type="Pfam" id="PF15048">
    <property type="entry name" value="OSTbeta"/>
    <property type="match status" value="1"/>
</dbReference>
<dbReference type="SMART" id="SM00458">
    <property type="entry name" value="RICIN"/>
    <property type="match status" value="1"/>
</dbReference>
<organism evidence="5 6">
    <name type="scientific">Parambassis ranga</name>
    <name type="common">Indian glassy fish</name>
    <dbReference type="NCBI Taxonomy" id="210632"/>
    <lineage>
        <taxon>Eukaryota</taxon>
        <taxon>Metazoa</taxon>
        <taxon>Chordata</taxon>
        <taxon>Craniata</taxon>
        <taxon>Vertebrata</taxon>
        <taxon>Euteleostomi</taxon>
        <taxon>Actinopterygii</taxon>
        <taxon>Neopterygii</taxon>
        <taxon>Teleostei</taxon>
        <taxon>Neoteleostei</taxon>
        <taxon>Acanthomorphata</taxon>
        <taxon>Ovalentaria</taxon>
        <taxon>Ambassidae</taxon>
        <taxon>Parambassis</taxon>
    </lineage>
</organism>
<dbReference type="PANTHER" id="PTHR36129">
    <property type="entry name" value="ORGANIC SOLUTE TRANSPORTER SUBUNIT BETA-RELATED"/>
    <property type="match status" value="1"/>
</dbReference>
<keyword evidence="3" id="KW-0732">Signal</keyword>
<evidence type="ECO:0000256" key="3">
    <source>
        <dbReference type="SAM" id="SignalP"/>
    </source>
</evidence>
<keyword evidence="2" id="KW-0812">Transmembrane</keyword>
<dbReference type="PROSITE" id="PS50231">
    <property type="entry name" value="RICIN_B_LECTIN"/>
    <property type="match status" value="1"/>
</dbReference>
<feature type="signal peptide" evidence="3">
    <location>
        <begin position="1"/>
        <end position="17"/>
    </location>
</feature>
<feature type="transmembrane region" description="Helical" evidence="2">
    <location>
        <begin position="192"/>
        <end position="211"/>
    </location>
</feature>
<protein>
    <submittedName>
        <fullName evidence="6">Uncharacterized protein LOC114433543 isoform X1</fullName>
    </submittedName>
</protein>
<evidence type="ECO:0000313" key="6">
    <source>
        <dbReference type="RefSeq" id="XP_028257975.1"/>
    </source>
</evidence>
<dbReference type="PANTHER" id="PTHR36129:SF3">
    <property type="match status" value="1"/>
</dbReference>
<dbReference type="Proteomes" id="UP000515145">
    <property type="component" value="Chromosome 3"/>
</dbReference>
<proteinExistence type="predicted"/>
<gene>
    <name evidence="6" type="primary">LOC114433543</name>
</gene>
<evidence type="ECO:0000256" key="1">
    <source>
        <dbReference type="SAM" id="MobiDB-lite"/>
    </source>
</evidence>
<evidence type="ECO:0000313" key="5">
    <source>
        <dbReference type="Proteomes" id="UP000515145"/>
    </source>
</evidence>